<keyword evidence="1" id="KW-0812">Transmembrane</keyword>
<evidence type="ECO:0000256" key="1">
    <source>
        <dbReference type="SAM" id="Phobius"/>
    </source>
</evidence>
<protein>
    <submittedName>
        <fullName evidence="2">Uncharacterized protein</fullName>
    </submittedName>
</protein>
<evidence type="ECO:0000313" key="2">
    <source>
        <dbReference type="EMBL" id="MEN7537215.1"/>
    </source>
</evidence>
<feature type="transmembrane region" description="Helical" evidence="1">
    <location>
        <begin position="33"/>
        <end position="54"/>
    </location>
</feature>
<keyword evidence="1" id="KW-1133">Transmembrane helix</keyword>
<organism evidence="2 3">
    <name type="scientific">Aurantiacibacter flavus</name>
    <dbReference type="NCBI Taxonomy" id="3145232"/>
    <lineage>
        <taxon>Bacteria</taxon>
        <taxon>Pseudomonadati</taxon>
        <taxon>Pseudomonadota</taxon>
        <taxon>Alphaproteobacteria</taxon>
        <taxon>Sphingomonadales</taxon>
        <taxon>Erythrobacteraceae</taxon>
        <taxon>Aurantiacibacter</taxon>
    </lineage>
</organism>
<reference evidence="2 3" key="1">
    <citation type="submission" date="2024-05" db="EMBL/GenBank/DDBJ databases">
        <authorList>
            <person name="Park S."/>
        </authorList>
    </citation>
    <scope>NUCLEOTIDE SEQUENCE [LARGE SCALE GENOMIC DNA]</scope>
    <source>
        <strain evidence="2 3">DGU5</strain>
    </source>
</reference>
<keyword evidence="3" id="KW-1185">Reference proteome</keyword>
<evidence type="ECO:0000313" key="3">
    <source>
        <dbReference type="Proteomes" id="UP001484535"/>
    </source>
</evidence>
<proteinExistence type="predicted"/>
<accession>A0ABV0CZT9</accession>
<keyword evidence="1" id="KW-0472">Membrane</keyword>
<dbReference type="Proteomes" id="UP001484535">
    <property type="component" value="Unassembled WGS sequence"/>
</dbReference>
<dbReference type="EMBL" id="JBDLBR010000002">
    <property type="protein sequence ID" value="MEN7537215.1"/>
    <property type="molecule type" value="Genomic_DNA"/>
</dbReference>
<comment type="caution">
    <text evidence="2">The sequence shown here is derived from an EMBL/GenBank/DDBJ whole genome shotgun (WGS) entry which is preliminary data.</text>
</comment>
<feature type="transmembrane region" description="Helical" evidence="1">
    <location>
        <begin position="6"/>
        <end position="26"/>
    </location>
</feature>
<sequence length="55" mass="5964">MSEGSVLQIVLLLGWLALVVTGYRSWRVSRGKMLAMALVWLVIFGVAALIFGAIS</sequence>
<dbReference type="RefSeq" id="WP_346784661.1">
    <property type="nucleotide sequence ID" value="NZ_JBDLBR010000002.1"/>
</dbReference>
<gene>
    <name evidence="2" type="ORF">ABDJ38_08515</name>
</gene>
<name>A0ABV0CZT9_9SPHN</name>